<dbReference type="Pfam" id="PF01565">
    <property type="entry name" value="FAD_binding_4"/>
    <property type="match status" value="1"/>
</dbReference>
<evidence type="ECO:0000256" key="5">
    <source>
        <dbReference type="ARBA" id="ARBA00023002"/>
    </source>
</evidence>
<dbReference type="InterPro" id="IPR016166">
    <property type="entry name" value="FAD-bd_PCMH"/>
</dbReference>
<evidence type="ECO:0000259" key="6">
    <source>
        <dbReference type="PROSITE" id="PS51387"/>
    </source>
</evidence>
<sequence>MSASEAIAALRRSFAGRMLLPDDAGFDAARAPWNLSIDQHPALVANPRDVDDLRALLVAARETGMPLAVQPGGHGAGSDVTGAILVRMADFDMLDIDTAAGTAVVGAGVRWGRVIEALEGSGWVAPAGSSPVVTVAGYTLGGGHSLFSRTAGLGSDNLRAAWVLRTDGRHERVDDGSDPDLMWALRGAGGVVGIVTALEIDLVPAPAVWGATLVFDVADAEAVLRGVRDLAPIAPPTLNASVTSTRMPDAPQLPEAIRGKSFVTVQLISTAGPADDLLERVRSVAPVQREAVGDTSPVTIAAQSGEPTEPTPSRGASAALAGLDDDTIDALLSFHLHDDQWPVIGIEFRMLGGALATPRRAGFAGLESAGWLVYALAPLFPGAPVQPGDASLARFREIVAPASAERTVPTFLTPGQTLAGAATGEALARLRAVRERFDPDGLLHHGRLPR</sequence>
<dbReference type="PANTHER" id="PTHR42973">
    <property type="entry name" value="BINDING OXIDOREDUCTASE, PUTATIVE (AFU_ORTHOLOGUE AFUA_1G17690)-RELATED"/>
    <property type="match status" value="1"/>
</dbReference>
<comment type="similarity">
    <text evidence="2">Belongs to the oxygen-dependent FAD-linked oxidoreductase family.</text>
</comment>
<evidence type="ECO:0000256" key="3">
    <source>
        <dbReference type="ARBA" id="ARBA00022630"/>
    </source>
</evidence>
<evidence type="ECO:0000256" key="2">
    <source>
        <dbReference type="ARBA" id="ARBA00005466"/>
    </source>
</evidence>
<evidence type="ECO:0000256" key="1">
    <source>
        <dbReference type="ARBA" id="ARBA00001974"/>
    </source>
</evidence>
<dbReference type="RefSeq" id="WP_247955998.1">
    <property type="nucleotide sequence ID" value="NZ_CP078077.1"/>
</dbReference>
<gene>
    <name evidence="7" type="ORF">KV396_13195</name>
</gene>
<keyword evidence="3" id="KW-0285">Flavoprotein</keyword>
<dbReference type="SUPFAM" id="SSF56176">
    <property type="entry name" value="FAD-binding/transporter-associated domain-like"/>
    <property type="match status" value="1"/>
</dbReference>
<dbReference type="Proteomes" id="UP000831963">
    <property type="component" value="Chromosome"/>
</dbReference>
<dbReference type="InterPro" id="IPR050416">
    <property type="entry name" value="FAD-linked_Oxidoreductase"/>
</dbReference>
<dbReference type="Gene3D" id="3.30.465.10">
    <property type="match status" value="1"/>
</dbReference>
<organism evidence="7 8">
    <name type="scientific">Microbacterium galbinum</name>
    <dbReference type="NCBI Taxonomy" id="2851646"/>
    <lineage>
        <taxon>Bacteria</taxon>
        <taxon>Bacillati</taxon>
        <taxon>Actinomycetota</taxon>
        <taxon>Actinomycetes</taxon>
        <taxon>Micrococcales</taxon>
        <taxon>Microbacteriaceae</taxon>
        <taxon>Microbacterium</taxon>
    </lineage>
</organism>
<dbReference type="InterPro" id="IPR006094">
    <property type="entry name" value="Oxid_FAD_bind_N"/>
</dbReference>
<dbReference type="Gene3D" id="3.40.462.20">
    <property type="match status" value="1"/>
</dbReference>
<evidence type="ECO:0000313" key="7">
    <source>
        <dbReference type="EMBL" id="UPL15376.1"/>
    </source>
</evidence>
<proteinExistence type="inferred from homology"/>
<protein>
    <submittedName>
        <fullName evidence="7">FAD-binding oxidoreductase</fullName>
    </submittedName>
</protein>
<dbReference type="PANTHER" id="PTHR42973:SF39">
    <property type="entry name" value="FAD-BINDING PCMH-TYPE DOMAIN-CONTAINING PROTEIN"/>
    <property type="match status" value="1"/>
</dbReference>
<reference evidence="7 8" key="1">
    <citation type="submission" date="2021-06" db="EMBL/GenBank/DDBJ databases">
        <title>Genome-based taxonomic framework of Microbacterium strains isolated from marine environment, the description of four new species and reclassification of four preexisting species.</title>
        <authorList>
            <person name="Lee S.D."/>
            <person name="Kim S.-M."/>
            <person name="Byeon Y.-S."/>
            <person name="Yang H.L."/>
            <person name="Kim I.S."/>
        </authorList>
    </citation>
    <scope>NUCLEOTIDE SEQUENCE [LARGE SCALE GENOMIC DNA]</scope>
    <source>
        <strain evidence="7 8">SSW1-36</strain>
    </source>
</reference>
<keyword evidence="5" id="KW-0560">Oxidoreductase</keyword>
<evidence type="ECO:0000256" key="4">
    <source>
        <dbReference type="ARBA" id="ARBA00022827"/>
    </source>
</evidence>
<comment type="cofactor">
    <cofactor evidence="1">
        <name>FAD</name>
        <dbReference type="ChEBI" id="CHEBI:57692"/>
    </cofactor>
</comment>
<keyword evidence="8" id="KW-1185">Reference proteome</keyword>
<dbReference type="InterPro" id="IPR036318">
    <property type="entry name" value="FAD-bd_PCMH-like_sf"/>
</dbReference>
<dbReference type="Gene3D" id="3.30.43.10">
    <property type="entry name" value="Uridine Diphospho-n-acetylenolpyruvylglucosamine Reductase, domain 2"/>
    <property type="match status" value="1"/>
</dbReference>
<evidence type="ECO:0000313" key="8">
    <source>
        <dbReference type="Proteomes" id="UP000831963"/>
    </source>
</evidence>
<name>A0ABY4IRF6_9MICO</name>
<dbReference type="InterPro" id="IPR016167">
    <property type="entry name" value="FAD-bd_PCMH_sub1"/>
</dbReference>
<feature type="domain" description="FAD-binding PCMH-type" evidence="6">
    <location>
        <begin position="37"/>
        <end position="205"/>
    </location>
</feature>
<dbReference type="EMBL" id="CP078077">
    <property type="protein sequence ID" value="UPL15376.1"/>
    <property type="molecule type" value="Genomic_DNA"/>
</dbReference>
<dbReference type="InterPro" id="IPR016169">
    <property type="entry name" value="FAD-bd_PCMH_sub2"/>
</dbReference>
<dbReference type="PROSITE" id="PS51387">
    <property type="entry name" value="FAD_PCMH"/>
    <property type="match status" value="1"/>
</dbReference>
<keyword evidence="4" id="KW-0274">FAD</keyword>
<accession>A0ABY4IRF6</accession>